<dbReference type="InterPro" id="IPR036019">
    <property type="entry name" value="MscL_channel"/>
</dbReference>
<reference evidence="10 11" key="1">
    <citation type="submission" date="2020-08" db="EMBL/GenBank/DDBJ databases">
        <title>Genomic Encyclopedia of Type Strains, Phase IV (KMG-IV): sequencing the most valuable type-strain genomes for metagenomic binning, comparative biology and taxonomic classification.</title>
        <authorList>
            <person name="Goeker M."/>
        </authorList>
    </citation>
    <scope>NUCLEOTIDE SEQUENCE [LARGE SCALE GENOMIC DNA]</scope>
    <source>
        <strain evidence="10 11">DSM 23562</strain>
    </source>
</reference>
<evidence type="ECO:0000256" key="1">
    <source>
        <dbReference type="ARBA" id="ARBA00004141"/>
    </source>
</evidence>
<evidence type="ECO:0000256" key="8">
    <source>
        <dbReference type="ARBA" id="ARBA00023303"/>
    </source>
</evidence>
<comment type="similarity">
    <text evidence="9">Belongs to the MscL family.</text>
</comment>
<dbReference type="NCBIfam" id="TIGR00220">
    <property type="entry name" value="mscL"/>
    <property type="match status" value="1"/>
</dbReference>
<feature type="transmembrane region" description="Helical" evidence="9">
    <location>
        <begin position="84"/>
        <end position="105"/>
    </location>
</feature>
<dbReference type="PANTHER" id="PTHR30266:SF2">
    <property type="entry name" value="LARGE-CONDUCTANCE MECHANOSENSITIVE CHANNEL"/>
    <property type="match status" value="1"/>
</dbReference>
<name>A0A7W9SLL4_ARMRO</name>
<dbReference type="InterPro" id="IPR001185">
    <property type="entry name" value="MS_channel"/>
</dbReference>
<evidence type="ECO:0000256" key="4">
    <source>
        <dbReference type="ARBA" id="ARBA00022692"/>
    </source>
</evidence>
<gene>
    <name evidence="9" type="primary">mscL</name>
    <name evidence="10" type="ORF">HNQ39_000653</name>
</gene>
<dbReference type="HAMAP" id="MF_00115">
    <property type="entry name" value="MscL"/>
    <property type="match status" value="1"/>
</dbReference>
<dbReference type="GO" id="GO:0005886">
    <property type="term" value="C:plasma membrane"/>
    <property type="evidence" value="ECO:0007669"/>
    <property type="project" value="UniProtKB-SubCell"/>
</dbReference>
<dbReference type="PRINTS" id="PR01264">
    <property type="entry name" value="MECHCHANNEL"/>
</dbReference>
<keyword evidence="3 9" id="KW-1003">Cell membrane</keyword>
<dbReference type="AlphaFoldDB" id="A0A7W9SLL4"/>
<comment type="subcellular location">
    <subcellularLocation>
        <location evidence="9">Cell membrane</location>
        <topology evidence="9">Multi-pass membrane protein</topology>
    </subcellularLocation>
    <subcellularLocation>
        <location evidence="1">Membrane</location>
        <topology evidence="1">Multi-pass membrane protein</topology>
    </subcellularLocation>
</comment>
<evidence type="ECO:0000313" key="10">
    <source>
        <dbReference type="EMBL" id="MBB6048891.1"/>
    </source>
</evidence>
<comment type="function">
    <text evidence="9">Channel that opens in response to stretch forces in the membrane lipid bilayer. May participate in the regulation of osmotic pressure changes within the cell.</text>
</comment>
<evidence type="ECO:0000256" key="5">
    <source>
        <dbReference type="ARBA" id="ARBA00022989"/>
    </source>
</evidence>
<keyword evidence="11" id="KW-1185">Reference proteome</keyword>
<comment type="caution">
    <text evidence="9">Lacks conserved residue(s) required for the propagation of feature annotation.</text>
</comment>
<keyword evidence="4 9" id="KW-0812">Transmembrane</keyword>
<keyword evidence="2 9" id="KW-0813">Transport</keyword>
<keyword evidence="5 9" id="KW-1133">Transmembrane helix</keyword>
<dbReference type="PANTHER" id="PTHR30266">
    <property type="entry name" value="MECHANOSENSITIVE CHANNEL MSCL"/>
    <property type="match status" value="1"/>
</dbReference>
<keyword evidence="6 9" id="KW-0406">Ion transport</keyword>
<dbReference type="SUPFAM" id="SSF81330">
    <property type="entry name" value="Gated mechanosensitive channel"/>
    <property type="match status" value="1"/>
</dbReference>
<comment type="subunit">
    <text evidence="9">Homopentamer.</text>
</comment>
<dbReference type="Pfam" id="PF01741">
    <property type="entry name" value="MscL"/>
    <property type="match status" value="1"/>
</dbReference>
<comment type="caution">
    <text evidence="10">The sequence shown here is derived from an EMBL/GenBank/DDBJ whole genome shotgun (WGS) entry which is preliminary data.</text>
</comment>
<proteinExistence type="inferred from homology"/>
<protein>
    <recommendedName>
        <fullName evidence="9">Large-conductance mechanosensitive channel</fullName>
    </recommendedName>
</protein>
<dbReference type="RefSeq" id="WP_184192514.1">
    <property type="nucleotide sequence ID" value="NZ_JACHGW010000001.1"/>
</dbReference>
<sequence length="148" mass="15553">MSLIKEFREFVGSGNAVDLAVGVLAAGAMGKILQSFVDEMIIPLTGLLGKASWADSYVVLKGDVPVGKALAEARKIDGTVILGYGQFLTTAVNTLVLVFAVFMVVKAINAMKRKQAAEAVTEAAAAPPPAPPAQEVLLTEIRDLLKSR</sequence>
<dbReference type="GO" id="GO:0008381">
    <property type="term" value="F:mechanosensitive monoatomic ion channel activity"/>
    <property type="evidence" value="ECO:0007669"/>
    <property type="project" value="UniProtKB-UniRule"/>
</dbReference>
<accession>A0A7W9SLL4</accession>
<evidence type="ECO:0000256" key="9">
    <source>
        <dbReference type="HAMAP-Rule" id="MF_00115"/>
    </source>
</evidence>
<evidence type="ECO:0000256" key="7">
    <source>
        <dbReference type="ARBA" id="ARBA00023136"/>
    </source>
</evidence>
<dbReference type="Proteomes" id="UP000520814">
    <property type="component" value="Unassembled WGS sequence"/>
</dbReference>
<evidence type="ECO:0000256" key="3">
    <source>
        <dbReference type="ARBA" id="ARBA00022475"/>
    </source>
</evidence>
<dbReference type="Gene3D" id="1.10.1200.120">
    <property type="entry name" value="Large-conductance mechanosensitive channel, MscL, domain 1"/>
    <property type="match status" value="1"/>
</dbReference>
<evidence type="ECO:0000256" key="6">
    <source>
        <dbReference type="ARBA" id="ARBA00023065"/>
    </source>
</evidence>
<dbReference type="EMBL" id="JACHGW010000001">
    <property type="protein sequence ID" value="MBB6048891.1"/>
    <property type="molecule type" value="Genomic_DNA"/>
</dbReference>
<keyword evidence="7 9" id="KW-0472">Membrane</keyword>
<evidence type="ECO:0000256" key="2">
    <source>
        <dbReference type="ARBA" id="ARBA00022448"/>
    </source>
</evidence>
<organism evidence="10 11">
    <name type="scientific">Armatimonas rosea</name>
    <dbReference type="NCBI Taxonomy" id="685828"/>
    <lineage>
        <taxon>Bacteria</taxon>
        <taxon>Bacillati</taxon>
        <taxon>Armatimonadota</taxon>
        <taxon>Armatimonadia</taxon>
        <taxon>Armatimonadales</taxon>
        <taxon>Armatimonadaceae</taxon>
        <taxon>Armatimonas</taxon>
    </lineage>
</organism>
<evidence type="ECO:0000313" key="11">
    <source>
        <dbReference type="Proteomes" id="UP000520814"/>
    </source>
</evidence>
<dbReference type="InterPro" id="IPR037673">
    <property type="entry name" value="MSC/AndL"/>
</dbReference>
<keyword evidence="8 9" id="KW-0407">Ion channel</keyword>